<comment type="subcellular location">
    <subcellularLocation>
        <location evidence="1">Mitochondrion inner membrane</location>
        <topology evidence="1">Peripheral membrane protein</topology>
        <orientation evidence="1">Matrix side</orientation>
    </subcellularLocation>
</comment>
<keyword evidence="6" id="KW-0249">Electron transport</keyword>
<gene>
    <name evidence="9" type="ORF">BCR44DRAFT_1412053</name>
</gene>
<dbReference type="GO" id="GO:0005743">
    <property type="term" value="C:mitochondrial inner membrane"/>
    <property type="evidence" value="ECO:0007669"/>
    <property type="project" value="UniProtKB-SubCell"/>
</dbReference>
<evidence type="ECO:0000256" key="3">
    <source>
        <dbReference type="ARBA" id="ARBA00022448"/>
    </source>
</evidence>
<dbReference type="Proteomes" id="UP000193411">
    <property type="component" value="Unassembled WGS sequence"/>
</dbReference>
<keyword evidence="4" id="KW-0679">Respiratory chain</keyword>
<name>A0A1Y2HYF1_9FUNG</name>
<comment type="caution">
    <text evidence="9">The sequence shown here is derived from an EMBL/GenBank/DDBJ whole genome shotgun (WGS) entry which is preliminary data.</text>
</comment>
<dbReference type="EMBL" id="MCFL01000005">
    <property type="protein sequence ID" value="ORZ39655.1"/>
    <property type="molecule type" value="Genomic_DNA"/>
</dbReference>
<evidence type="ECO:0008006" key="11">
    <source>
        <dbReference type="Google" id="ProtNLM"/>
    </source>
</evidence>
<keyword evidence="5" id="KW-0999">Mitochondrion inner membrane</keyword>
<evidence type="ECO:0000256" key="4">
    <source>
        <dbReference type="ARBA" id="ARBA00022660"/>
    </source>
</evidence>
<evidence type="ECO:0000256" key="1">
    <source>
        <dbReference type="ARBA" id="ARBA00004443"/>
    </source>
</evidence>
<evidence type="ECO:0000256" key="7">
    <source>
        <dbReference type="ARBA" id="ARBA00023128"/>
    </source>
</evidence>
<keyword evidence="3" id="KW-0813">Transport</keyword>
<comment type="similarity">
    <text evidence="2">Belongs to the complex I NDUFB10 subunit family.</text>
</comment>
<dbReference type="AlphaFoldDB" id="A0A1Y2HYF1"/>
<evidence type="ECO:0000256" key="2">
    <source>
        <dbReference type="ARBA" id="ARBA00008317"/>
    </source>
</evidence>
<evidence type="ECO:0000256" key="5">
    <source>
        <dbReference type="ARBA" id="ARBA00022792"/>
    </source>
</evidence>
<sequence length="100" mass="11857">MPVDPENRKWAGVTPVQQVDLNDPIAVLEARDQHLRQEWVEVMKTKIIREKLVRCYKREGVNHVDNCTHLVEAYVDRLKRGGIKSWRQFNREQQQAQAEH</sequence>
<keyword evidence="8" id="KW-0472">Membrane</keyword>
<dbReference type="PANTHER" id="PTHR13094">
    <property type="entry name" value="NADH-UBIQUINONE OXIDOREDUCTASE PDSW SUBUNIT"/>
    <property type="match status" value="1"/>
</dbReference>
<protein>
    <recommendedName>
        <fullName evidence="11">NADH-ubiquinone oxidoreductase 12 kDa subunit</fullName>
    </recommendedName>
</protein>
<dbReference type="InterPro" id="IPR019377">
    <property type="entry name" value="NADH_UbQ_OxRdtase_su10"/>
</dbReference>
<dbReference type="Pfam" id="PF10249">
    <property type="entry name" value="NDUFB10"/>
    <property type="match status" value="1"/>
</dbReference>
<accession>A0A1Y2HYF1</accession>
<proteinExistence type="inferred from homology"/>
<keyword evidence="7" id="KW-0496">Mitochondrion</keyword>
<keyword evidence="10" id="KW-1185">Reference proteome</keyword>
<dbReference type="OrthoDB" id="10252718at2759"/>
<organism evidence="9 10">
    <name type="scientific">Catenaria anguillulae PL171</name>
    <dbReference type="NCBI Taxonomy" id="765915"/>
    <lineage>
        <taxon>Eukaryota</taxon>
        <taxon>Fungi</taxon>
        <taxon>Fungi incertae sedis</taxon>
        <taxon>Blastocladiomycota</taxon>
        <taxon>Blastocladiomycetes</taxon>
        <taxon>Blastocladiales</taxon>
        <taxon>Catenariaceae</taxon>
        <taxon>Catenaria</taxon>
    </lineage>
</organism>
<dbReference type="PANTHER" id="PTHR13094:SF1">
    <property type="entry name" value="NADH DEHYDROGENASE [UBIQUINONE] 1 BETA SUBCOMPLEX SUBUNIT 10"/>
    <property type="match status" value="1"/>
</dbReference>
<dbReference type="GO" id="GO:0045271">
    <property type="term" value="C:respiratory chain complex I"/>
    <property type="evidence" value="ECO:0007669"/>
    <property type="project" value="UniProtKB-ARBA"/>
</dbReference>
<evidence type="ECO:0000256" key="6">
    <source>
        <dbReference type="ARBA" id="ARBA00022982"/>
    </source>
</evidence>
<dbReference type="InterPro" id="IPR039993">
    <property type="entry name" value="NDUFB10"/>
</dbReference>
<evidence type="ECO:0000256" key="8">
    <source>
        <dbReference type="ARBA" id="ARBA00023136"/>
    </source>
</evidence>
<reference evidence="9 10" key="1">
    <citation type="submission" date="2016-07" db="EMBL/GenBank/DDBJ databases">
        <title>Pervasive Adenine N6-methylation of Active Genes in Fungi.</title>
        <authorList>
            <consortium name="DOE Joint Genome Institute"/>
            <person name="Mondo S.J."/>
            <person name="Dannebaum R.O."/>
            <person name="Kuo R.C."/>
            <person name="Labutti K."/>
            <person name="Haridas S."/>
            <person name="Kuo A."/>
            <person name="Salamov A."/>
            <person name="Ahrendt S.R."/>
            <person name="Lipzen A."/>
            <person name="Sullivan W."/>
            <person name="Andreopoulos W.B."/>
            <person name="Clum A."/>
            <person name="Lindquist E."/>
            <person name="Daum C."/>
            <person name="Ramamoorthy G.K."/>
            <person name="Gryganskyi A."/>
            <person name="Culley D."/>
            <person name="Magnuson J.K."/>
            <person name="James T.Y."/>
            <person name="O'Malley M.A."/>
            <person name="Stajich J.E."/>
            <person name="Spatafora J.W."/>
            <person name="Visel A."/>
            <person name="Grigoriev I.V."/>
        </authorList>
    </citation>
    <scope>NUCLEOTIDE SEQUENCE [LARGE SCALE GENOMIC DNA]</scope>
    <source>
        <strain evidence="9 10">PL171</strain>
    </source>
</reference>
<evidence type="ECO:0000313" key="10">
    <source>
        <dbReference type="Proteomes" id="UP000193411"/>
    </source>
</evidence>
<evidence type="ECO:0000313" key="9">
    <source>
        <dbReference type="EMBL" id="ORZ39655.1"/>
    </source>
</evidence>
<dbReference type="STRING" id="765915.A0A1Y2HYF1"/>